<dbReference type="EMBL" id="BMGR01000001">
    <property type="protein sequence ID" value="GGF88548.1"/>
    <property type="molecule type" value="Genomic_DNA"/>
</dbReference>
<keyword evidence="2" id="KW-1185">Reference proteome</keyword>
<protein>
    <submittedName>
        <fullName evidence="1">Uncharacterized protein</fullName>
    </submittedName>
</protein>
<dbReference type="AlphaFoldDB" id="A0A917FK41"/>
<organism evidence="1 2">
    <name type="scientific">Paenibacillus abyssi</name>
    <dbReference type="NCBI Taxonomy" id="1340531"/>
    <lineage>
        <taxon>Bacteria</taxon>
        <taxon>Bacillati</taxon>
        <taxon>Bacillota</taxon>
        <taxon>Bacilli</taxon>
        <taxon>Bacillales</taxon>
        <taxon>Paenibacillaceae</taxon>
        <taxon>Paenibacillus</taxon>
    </lineage>
</organism>
<evidence type="ECO:0000313" key="2">
    <source>
        <dbReference type="Proteomes" id="UP000644756"/>
    </source>
</evidence>
<evidence type="ECO:0000313" key="1">
    <source>
        <dbReference type="EMBL" id="GGF88548.1"/>
    </source>
</evidence>
<reference evidence="1" key="2">
    <citation type="submission" date="2020-09" db="EMBL/GenBank/DDBJ databases">
        <authorList>
            <person name="Sun Q."/>
            <person name="Zhou Y."/>
        </authorList>
    </citation>
    <scope>NUCLEOTIDE SEQUENCE</scope>
    <source>
        <strain evidence="1">CGMCC 1.12987</strain>
    </source>
</reference>
<accession>A0A917FK41</accession>
<comment type="caution">
    <text evidence="1">The sequence shown here is derived from an EMBL/GenBank/DDBJ whole genome shotgun (WGS) entry which is preliminary data.</text>
</comment>
<proteinExistence type="predicted"/>
<reference evidence="1" key="1">
    <citation type="journal article" date="2014" name="Int. J. Syst. Evol. Microbiol.">
        <title>Complete genome sequence of Corynebacterium casei LMG S-19264T (=DSM 44701T), isolated from a smear-ripened cheese.</title>
        <authorList>
            <consortium name="US DOE Joint Genome Institute (JGI-PGF)"/>
            <person name="Walter F."/>
            <person name="Albersmeier A."/>
            <person name="Kalinowski J."/>
            <person name="Ruckert C."/>
        </authorList>
    </citation>
    <scope>NUCLEOTIDE SEQUENCE</scope>
    <source>
        <strain evidence="1">CGMCC 1.12987</strain>
    </source>
</reference>
<name>A0A917FK41_9BACL</name>
<sequence length="609" mass="66921">MREDVRQVFGKVEITYSDPFIDTSLAVASNQAARLTYPTQLINEIDAPSYKYFSLHNNVLDGSFHTLPDSAGEAEVGVWGTTLSGAAGDLGAAFVITMTFDPRPVYTLKLVGDLFLNDYPVDFTVKMYQPGDLLVHTETVTGNANALWTRNIVPIGNIVKIEITVTRINNVGSVAKVTECYTGVKEEYGGDDRLMEIDLIEEQVFDDMTLPIGNVSANEIDIQFDNVDKHFDPRNPDSPLFGQLKKNRRARAWLGVDLNDNGDITWYPLGTFWTTEWKAPTSGTYASTTARDRLELLKQKDFTVSTVYTDYSLYQLAEIVLQDFGIATSDYVIDPALQDVVIPYAWFERMSHRAALTKIAAAGLARLYCDRNGKIRMEVQRPTGPAVFSFTEDETIYSADYPYAAGQTVNYIETESSPREIGAPGTVLRSIETITVPANGTVTKTFVFNKLPCLNVSAPVIVSSGAVTVQSFTAYAWGVDVTFANAEAVDHTITNVEATGQTLEVVGGTIAVAQDAPSIRDNGKLAYNVANDFIQTTTRAQQISDNLIATYKDPRHDIEMDTRGHVSVQVGDKISAPAFEVGQTADYYIVRQNVKWNGALSATIKGVKA</sequence>
<dbReference type="RefSeq" id="WP_188528213.1">
    <property type="nucleotide sequence ID" value="NZ_BMGR01000001.1"/>
</dbReference>
<dbReference type="Proteomes" id="UP000644756">
    <property type="component" value="Unassembled WGS sequence"/>
</dbReference>
<gene>
    <name evidence="1" type="ORF">GCM10010916_02370</name>
</gene>